<reference evidence="1 2" key="1">
    <citation type="submission" date="2019-06" db="EMBL/GenBank/DDBJ databases">
        <title>Flavibacter putida gen. nov., sp. nov., a novel marine bacterium of the family Flavobacteriaceae isolated from coastal seawater.</title>
        <authorList>
            <person name="Feng X."/>
        </authorList>
    </citation>
    <scope>NUCLEOTIDE SEQUENCE [LARGE SCALE GENOMIC DNA]</scope>
    <source>
        <strain evidence="1 2">PLHSN227</strain>
    </source>
</reference>
<dbReference type="Proteomes" id="UP000317169">
    <property type="component" value="Unassembled WGS sequence"/>
</dbReference>
<proteinExistence type="predicted"/>
<dbReference type="EMBL" id="VIAR01000010">
    <property type="protein sequence ID" value="TQD36959.1"/>
    <property type="molecule type" value="Genomic_DNA"/>
</dbReference>
<evidence type="ECO:0000313" key="1">
    <source>
        <dbReference type="EMBL" id="TQD36959.1"/>
    </source>
</evidence>
<accession>A0A507ZIF0</accession>
<protein>
    <recommendedName>
        <fullName evidence="3">DUF4412 domain-containing protein</fullName>
    </recommendedName>
</protein>
<dbReference type="AlphaFoldDB" id="A0A507ZIF0"/>
<sequence length="266" mass="30592">MQNLLKIGFLGLVFLLFYQPAQGQFLEKLKKKVEKKAEDVVLDKSANKTGDEVGKGMDGIFNSTRKKKKRSKKTTVKKAPQSTYSFDYRYTMQMKTQDHEMNMVYFLTKKGDYMGIETGPASVGMFLITDGDSDMQYTFMNAGGRKMMQSSSLDLSQVQNQDATNDYTYTDLPGKTFLGYQCKGKRFENEDYSIDFYYTTDAPVSMVGFGQDKNTNFPEELAMAENALVMYMKMKHKRKSKRNMEMRCVELTETDYDFSTGGYQQF</sequence>
<comment type="caution">
    <text evidence="1">The sequence shown here is derived from an EMBL/GenBank/DDBJ whole genome shotgun (WGS) entry which is preliminary data.</text>
</comment>
<gene>
    <name evidence="1" type="ORF">FKR84_10135</name>
</gene>
<name>A0A507ZIF0_9FLAO</name>
<dbReference type="RefSeq" id="WP_141422197.1">
    <property type="nucleotide sequence ID" value="NZ_VIAR01000010.1"/>
</dbReference>
<keyword evidence="2" id="KW-1185">Reference proteome</keyword>
<evidence type="ECO:0000313" key="2">
    <source>
        <dbReference type="Proteomes" id="UP000317169"/>
    </source>
</evidence>
<organism evidence="1 2">
    <name type="scientific">Haloflavibacter putidus</name>
    <dbReference type="NCBI Taxonomy" id="2576776"/>
    <lineage>
        <taxon>Bacteria</taxon>
        <taxon>Pseudomonadati</taxon>
        <taxon>Bacteroidota</taxon>
        <taxon>Flavobacteriia</taxon>
        <taxon>Flavobacteriales</taxon>
        <taxon>Flavobacteriaceae</taxon>
        <taxon>Haloflavibacter</taxon>
    </lineage>
</organism>
<dbReference type="OrthoDB" id="1524221at2"/>
<evidence type="ECO:0008006" key="3">
    <source>
        <dbReference type="Google" id="ProtNLM"/>
    </source>
</evidence>